<evidence type="ECO:0000256" key="5">
    <source>
        <dbReference type="ARBA" id="ARBA00022777"/>
    </source>
</evidence>
<sequence length="180" mass="20475">MVISAPSGVGKTTICKHLLAAHPDWRFSVSATTRPRRFDETDGNDYTFISNEQFDKHIADGKFVEWELVHGHRYGTLRSILEATLDRGEALLLEVDVKGGVNIKRQFPDDAIAIFIDPPDLDTLIQRLKDRGTESQAVIEKRLARMPEEQTYKKDYDYVVVNDDLERAVSAVENIIMEVK</sequence>
<accession>X1T7L2</accession>
<gene>
    <name evidence="8" type="ORF">S12H4_29992</name>
</gene>
<name>X1T7L2_9ZZZZ</name>
<comment type="similarity">
    <text evidence="1">Belongs to the guanylate kinase family.</text>
</comment>
<dbReference type="Gene3D" id="3.30.63.10">
    <property type="entry name" value="Guanylate Kinase phosphate binding domain"/>
    <property type="match status" value="1"/>
</dbReference>
<dbReference type="FunFam" id="3.30.63.10:FF:000002">
    <property type="entry name" value="Guanylate kinase 1"/>
    <property type="match status" value="1"/>
</dbReference>
<dbReference type="PANTHER" id="PTHR23117:SF13">
    <property type="entry name" value="GUANYLATE KINASE"/>
    <property type="match status" value="1"/>
</dbReference>
<dbReference type="InterPro" id="IPR017665">
    <property type="entry name" value="Guanylate_kinase"/>
</dbReference>
<dbReference type="SMART" id="SM00072">
    <property type="entry name" value="GuKc"/>
    <property type="match status" value="1"/>
</dbReference>
<evidence type="ECO:0000256" key="6">
    <source>
        <dbReference type="ARBA" id="ARBA00022840"/>
    </source>
</evidence>
<dbReference type="NCBIfam" id="TIGR03263">
    <property type="entry name" value="guanyl_kin"/>
    <property type="match status" value="1"/>
</dbReference>
<keyword evidence="5" id="KW-0418">Kinase</keyword>
<dbReference type="PROSITE" id="PS50052">
    <property type="entry name" value="GUANYLATE_KINASE_2"/>
    <property type="match status" value="1"/>
</dbReference>
<dbReference type="AlphaFoldDB" id="X1T7L2"/>
<dbReference type="CDD" id="cd00071">
    <property type="entry name" value="GMPK"/>
    <property type="match status" value="1"/>
</dbReference>
<dbReference type="InterPro" id="IPR020590">
    <property type="entry name" value="Guanylate_kinase_CS"/>
</dbReference>
<dbReference type="InterPro" id="IPR008145">
    <property type="entry name" value="GK/Ca_channel_bsu"/>
</dbReference>
<evidence type="ECO:0000256" key="3">
    <source>
        <dbReference type="ARBA" id="ARBA00022679"/>
    </source>
</evidence>
<dbReference type="GO" id="GO:0005829">
    <property type="term" value="C:cytosol"/>
    <property type="evidence" value="ECO:0007669"/>
    <property type="project" value="TreeGrafter"/>
</dbReference>
<feature type="domain" description="Guanylate kinase-like" evidence="7">
    <location>
        <begin position="1"/>
        <end position="177"/>
    </location>
</feature>
<evidence type="ECO:0000256" key="1">
    <source>
        <dbReference type="ARBA" id="ARBA00005790"/>
    </source>
</evidence>
<reference evidence="8" key="1">
    <citation type="journal article" date="2014" name="Front. Microbiol.">
        <title>High frequency of phylogenetically diverse reductive dehalogenase-homologous genes in deep subseafloor sedimentary metagenomes.</title>
        <authorList>
            <person name="Kawai M."/>
            <person name="Futagami T."/>
            <person name="Toyoda A."/>
            <person name="Takaki Y."/>
            <person name="Nishi S."/>
            <person name="Hori S."/>
            <person name="Arai W."/>
            <person name="Tsubouchi T."/>
            <person name="Morono Y."/>
            <person name="Uchiyama I."/>
            <person name="Ito T."/>
            <person name="Fujiyama A."/>
            <person name="Inagaki F."/>
            <person name="Takami H."/>
        </authorList>
    </citation>
    <scope>NUCLEOTIDE SEQUENCE</scope>
    <source>
        <strain evidence="8">Expedition CK06-06</strain>
    </source>
</reference>
<dbReference type="Pfam" id="PF00625">
    <property type="entry name" value="Guanylate_kin"/>
    <property type="match status" value="1"/>
</dbReference>
<dbReference type="InterPro" id="IPR027417">
    <property type="entry name" value="P-loop_NTPase"/>
</dbReference>
<keyword evidence="6" id="KW-0067">ATP-binding</keyword>
<proteinExistence type="inferred from homology"/>
<evidence type="ECO:0000256" key="2">
    <source>
        <dbReference type="ARBA" id="ARBA00012961"/>
    </source>
</evidence>
<dbReference type="PANTHER" id="PTHR23117">
    <property type="entry name" value="GUANYLATE KINASE-RELATED"/>
    <property type="match status" value="1"/>
</dbReference>
<protein>
    <recommendedName>
        <fullName evidence="2">guanylate kinase</fullName>
        <ecNumber evidence="2">2.7.4.8</ecNumber>
    </recommendedName>
</protein>
<dbReference type="HAMAP" id="MF_00328">
    <property type="entry name" value="Guanylate_kinase"/>
    <property type="match status" value="1"/>
</dbReference>
<dbReference type="InterPro" id="IPR008144">
    <property type="entry name" value="Guanylate_kin-like_dom"/>
</dbReference>
<organism evidence="8">
    <name type="scientific">marine sediment metagenome</name>
    <dbReference type="NCBI Taxonomy" id="412755"/>
    <lineage>
        <taxon>unclassified sequences</taxon>
        <taxon>metagenomes</taxon>
        <taxon>ecological metagenomes</taxon>
    </lineage>
</organism>
<keyword evidence="3" id="KW-0808">Transferase</keyword>
<evidence type="ECO:0000313" key="8">
    <source>
        <dbReference type="EMBL" id="GAJ01274.1"/>
    </source>
</evidence>
<dbReference type="EMBL" id="BARW01017347">
    <property type="protein sequence ID" value="GAJ01274.1"/>
    <property type="molecule type" value="Genomic_DNA"/>
</dbReference>
<evidence type="ECO:0000256" key="4">
    <source>
        <dbReference type="ARBA" id="ARBA00022741"/>
    </source>
</evidence>
<dbReference type="EC" id="2.7.4.8" evidence="2"/>
<keyword evidence="4" id="KW-0547">Nucleotide-binding</keyword>
<dbReference type="GO" id="GO:0004385">
    <property type="term" value="F:GMP kinase activity"/>
    <property type="evidence" value="ECO:0007669"/>
    <property type="project" value="UniProtKB-EC"/>
</dbReference>
<dbReference type="PROSITE" id="PS00856">
    <property type="entry name" value="GUANYLATE_KINASE_1"/>
    <property type="match status" value="1"/>
</dbReference>
<evidence type="ECO:0000259" key="7">
    <source>
        <dbReference type="PROSITE" id="PS50052"/>
    </source>
</evidence>
<comment type="caution">
    <text evidence="8">The sequence shown here is derived from an EMBL/GenBank/DDBJ whole genome shotgun (WGS) entry which is preliminary data.</text>
</comment>
<dbReference type="SUPFAM" id="SSF52540">
    <property type="entry name" value="P-loop containing nucleoside triphosphate hydrolases"/>
    <property type="match status" value="1"/>
</dbReference>
<dbReference type="Gene3D" id="3.40.50.300">
    <property type="entry name" value="P-loop containing nucleotide triphosphate hydrolases"/>
    <property type="match status" value="1"/>
</dbReference>
<dbReference type="GO" id="GO:0005524">
    <property type="term" value="F:ATP binding"/>
    <property type="evidence" value="ECO:0007669"/>
    <property type="project" value="UniProtKB-KW"/>
</dbReference>